<dbReference type="PROSITE" id="PS50110">
    <property type="entry name" value="RESPONSE_REGULATORY"/>
    <property type="match status" value="1"/>
</dbReference>
<protein>
    <submittedName>
        <fullName evidence="4">Response regulator</fullName>
    </submittedName>
</protein>
<dbReference type="SUPFAM" id="SSF52172">
    <property type="entry name" value="CheY-like"/>
    <property type="match status" value="1"/>
</dbReference>
<evidence type="ECO:0000313" key="5">
    <source>
        <dbReference type="Proteomes" id="UP001169006"/>
    </source>
</evidence>
<dbReference type="PANTHER" id="PTHR44591">
    <property type="entry name" value="STRESS RESPONSE REGULATOR PROTEIN 1"/>
    <property type="match status" value="1"/>
</dbReference>
<dbReference type="RefSeq" id="WP_302076532.1">
    <property type="nucleotide sequence ID" value="NZ_JAUKWQ010000002.1"/>
</dbReference>
<dbReference type="InterPro" id="IPR011006">
    <property type="entry name" value="CheY-like_superfamily"/>
</dbReference>
<dbReference type="SMART" id="SM00448">
    <property type="entry name" value="REC"/>
    <property type="match status" value="1"/>
</dbReference>
<keyword evidence="1 2" id="KW-0597">Phosphoprotein</keyword>
<dbReference type="PANTHER" id="PTHR44591:SF21">
    <property type="entry name" value="TWO-COMPONENT RESPONSE REGULATOR"/>
    <property type="match status" value="1"/>
</dbReference>
<evidence type="ECO:0000256" key="1">
    <source>
        <dbReference type="ARBA" id="ARBA00022553"/>
    </source>
</evidence>
<dbReference type="Gene3D" id="3.40.50.2300">
    <property type="match status" value="1"/>
</dbReference>
<feature type="domain" description="Response regulatory" evidence="3">
    <location>
        <begin position="5"/>
        <end position="120"/>
    </location>
</feature>
<comment type="caution">
    <text evidence="4">The sequence shown here is derived from an EMBL/GenBank/DDBJ whole genome shotgun (WGS) entry which is preliminary data.</text>
</comment>
<reference evidence="4" key="1">
    <citation type="journal article" date="2015" name="Int. J. Syst. Evol. Microbiol.">
        <title>Rhizobium oryzicola sp. nov., potential plant-growth-promoting endophytic bacteria isolated from rice roots.</title>
        <authorList>
            <person name="Zhang X.X."/>
            <person name="Gao J.S."/>
            <person name="Cao Y.H."/>
            <person name="Sheirdil R.A."/>
            <person name="Wang X.C."/>
            <person name="Zhang L."/>
        </authorList>
    </citation>
    <scope>NUCLEOTIDE SEQUENCE</scope>
    <source>
        <strain evidence="4">05753</strain>
    </source>
</reference>
<feature type="modified residue" description="4-aspartylphosphate" evidence="2">
    <location>
        <position position="56"/>
    </location>
</feature>
<evidence type="ECO:0000259" key="3">
    <source>
        <dbReference type="PROSITE" id="PS50110"/>
    </source>
</evidence>
<dbReference type="Proteomes" id="UP001169006">
    <property type="component" value="Unassembled WGS sequence"/>
</dbReference>
<evidence type="ECO:0000256" key="2">
    <source>
        <dbReference type="PROSITE-ProRule" id="PRU00169"/>
    </source>
</evidence>
<keyword evidence="5" id="KW-1185">Reference proteome</keyword>
<reference evidence="4" key="2">
    <citation type="submission" date="2023-07" db="EMBL/GenBank/DDBJ databases">
        <authorList>
            <person name="Sun H."/>
        </authorList>
    </citation>
    <scope>NUCLEOTIDE SEQUENCE</scope>
    <source>
        <strain evidence="4">05753</strain>
    </source>
</reference>
<organism evidence="4 5">
    <name type="scientific">Rhizobium oryzicola</name>
    <dbReference type="NCBI Taxonomy" id="1232668"/>
    <lineage>
        <taxon>Bacteria</taxon>
        <taxon>Pseudomonadati</taxon>
        <taxon>Pseudomonadota</taxon>
        <taxon>Alphaproteobacteria</taxon>
        <taxon>Hyphomicrobiales</taxon>
        <taxon>Rhizobiaceae</taxon>
        <taxon>Rhizobium/Agrobacterium group</taxon>
        <taxon>Rhizobium</taxon>
    </lineage>
</organism>
<dbReference type="InterPro" id="IPR050595">
    <property type="entry name" value="Bact_response_regulator"/>
</dbReference>
<dbReference type="EMBL" id="JAUKWQ010000002">
    <property type="protein sequence ID" value="MDO1582394.1"/>
    <property type="molecule type" value="Genomic_DNA"/>
</dbReference>
<accession>A0ABT8SW78</accession>
<dbReference type="Pfam" id="PF00072">
    <property type="entry name" value="Response_reg"/>
    <property type="match status" value="1"/>
</dbReference>
<proteinExistence type="predicted"/>
<sequence>MKPQLVLIAEDETLIGFMLVESLIDAGFDSLVSVTAREAISALELDAPRFAALLTDIKMPGTETGWDVARRARELSPQIPVIYMTGDSADQWRAQGVPGSVLLQKPFAPAQLVTALTSLLNDAGMAGISH</sequence>
<dbReference type="InterPro" id="IPR001789">
    <property type="entry name" value="Sig_transdc_resp-reg_receiver"/>
</dbReference>
<evidence type="ECO:0000313" key="4">
    <source>
        <dbReference type="EMBL" id="MDO1582394.1"/>
    </source>
</evidence>
<name>A0ABT8SW78_9HYPH</name>
<gene>
    <name evidence="4" type="ORF">Q2T52_09810</name>
</gene>